<dbReference type="KEGG" id="mrob:HH214_00900"/>
<reference evidence="1 2" key="1">
    <citation type="submission" date="2020-04" db="EMBL/GenBank/DDBJ databases">
        <title>Genome sequencing of novel species.</title>
        <authorList>
            <person name="Heo J."/>
            <person name="Kim S.-J."/>
            <person name="Kim J.-S."/>
            <person name="Hong S.-B."/>
            <person name="Kwon S.-W."/>
        </authorList>
    </citation>
    <scope>NUCLEOTIDE SEQUENCE [LARGE SCALE GENOMIC DNA]</scope>
    <source>
        <strain evidence="1 2">F39-2</strain>
    </source>
</reference>
<evidence type="ECO:0008006" key="3">
    <source>
        <dbReference type="Google" id="ProtNLM"/>
    </source>
</evidence>
<evidence type="ECO:0000313" key="1">
    <source>
        <dbReference type="EMBL" id="QJD94529.1"/>
    </source>
</evidence>
<keyword evidence="2" id="KW-1185">Reference proteome</keyword>
<dbReference type="Proteomes" id="UP000503278">
    <property type="component" value="Chromosome"/>
</dbReference>
<gene>
    <name evidence="1" type="ORF">HH214_00900</name>
</gene>
<accession>A0A7L5DX06</accession>
<sequence length="103" mass="11331">MHHQLNNAAINGRFKVSKAMSIVGIGYILAGHIIEGRVEAGNIIRLNHLDNLVAYVVDAVETIEYGETNSRETALILEPVLNGFSAEKFYALEGHKLDVSNRV</sequence>
<organism evidence="1 2">
    <name type="scientific">Mucilaginibacter robiniae</name>
    <dbReference type="NCBI Taxonomy" id="2728022"/>
    <lineage>
        <taxon>Bacteria</taxon>
        <taxon>Pseudomonadati</taxon>
        <taxon>Bacteroidota</taxon>
        <taxon>Sphingobacteriia</taxon>
        <taxon>Sphingobacteriales</taxon>
        <taxon>Sphingobacteriaceae</taxon>
        <taxon>Mucilaginibacter</taxon>
    </lineage>
</organism>
<proteinExistence type="predicted"/>
<evidence type="ECO:0000313" key="2">
    <source>
        <dbReference type="Proteomes" id="UP000503278"/>
    </source>
</evidence>
<dbReference type="AlphaFoldDB" id="A0A7L5DX06"/>
<dbReference type="EMBL" id="CP051682">
    <property type="protein sequence ID" value="QJD94529.1"/>
    <property type="molecule type" value="Genomic_DNA"/>
</dbReference>
<dbReference type="RefSeq" id="WP_169605547.1">
    <property type="nucleotide sequence ID" value="NZ_CP051682.1"/>
</dbReference>
<protein>
    <recommendedName>
        <fullName evidence="3">Translation elongation factor EFTu-like domain-containing protein</fullName>
    </recommendedName>
</protein>
<name>A0A7L5DX06_9SPHI</name>